<dbReference type="GO" id="GO:0016740">
    <property type="term" value="F:transferase activity"/>
    <property type="evidence" value="ECO:0007669"/>
    <property type="project" value="UniProtKB-KW"/>
</dbReference>
<dbReference type="KEGG" id="pfer:IRI77_10360"/>
<dbReference type="RefSeq" id="WP_194451997.1">
    <property type="nucleotide sequence ID" value="NZ_CP063849.1"/>
</dbReference>
<dbReference type="Pfam" id="PF00884">
    <property type="entry name" value="Sulfatase"/>
    <property type="match status" value="1"/>
</dbReference>
<evidence type="ECO:0000256" key="3">
    <source>
        <dbReference type="ARBA" id="ARBA00022723"/>
    </source>
</evidence>
<dbReference type="PROSITE" id="PS00523">
    <property type="entry name" value="SULFATASE_1"/>
    <property type="match status" value="1"/>
</dbReference>
<evidence type="ECO:0000256" key="2">
    <source>
        <dbReference type="ARBA" id="ARBA00008779"/>
    </source>
</evidence>
<protein>
    <submittedName>
        <fullName evidence="8">Sulfatase-like hydrolase/transferase</fullName>
    </submittedName>
</protein>
<dbReference type="InterPro" id="IPR017850">
    <property type="entry name" value="Alkaline_phosphatase_core_sf"/>
</dbReference>
<evidence type="ECO:0000256" key="5">
    <source>
        <dbReference type="ARBA" id="ARBA00022801"/>
    </source>
</evidence>
<dbReference type="GO" id="GO:0046872">
    <property type="term" value="F:metal ion binding"/>
    <property type="evidence" value="ECO:0007669"/>
    <property type="project" value="UniProtKB-KW"/>
</dbReference>
<dbReference type="PANTHER" id="PTHR42693:SF42">
    <property type="entry name" value="ARYLSULFATASE G"/>
    <property type="match status" value="1"/>
</dbReference>
<comment type="similarity">
    <text evidence="2">Belongs to the sulfatase family.</text>
</comment>
<dbReference type="InterPro" id="IPR050738">
    <property type="entry name" value="Sulfatase"/>
</dbReference>
<evidence type="ECO:0000256" key="6">
    <source>
        <dbReference type="ARBA" id="ARBA00022837"/>
    </source>
</evidence>
<comment type="cofactor">
    <cofactor evidence="1">
        <name>Ca(2+)</name>
        <dbReference type="ChEBI" id="CHEBI:29108"/>
    </cofactor>
</comment>
<evidence type="ECO:0000313" key="9">
    <source>
        <dbReference type="Proteomes" id="UP000593892"/>
    </source>
</evidence>
<keyword evidence="4" id="KW-0732">Signal</keyword>
<evidence type="ECO:0000259" key="7">
    <source>
        <dbReference type="Pfam" id="PF00884"/>
    </source>
</evidence>
<dbReference type="InterPro" id="IPR000917">
    <property type="entry name" value="Sulfatase_N"/>
</dbReference>
<gene>
    <name evidence="8" type="ORF">IRI77_10360</name>
</gene>
<dbReference type="Gene3D" id="3.40.720.10">
    <property type="entry name" value="Alkaline Phosphatase, subunit A"/>
    <property type="match status" value="1"/>
</dbReference>
<keyword evidence="5 8" id="KW-0378">Hydrolase</keyword>
<dbReference type="AlphaFoldDB" id="A0A7S7NV12"/>
<keyword evidence="6" id="KW-0106">Calcium</keyword>
<dbReference type="SUPFAM" id="SSF53649">
    <property type="entry name" value="Alkaline phosphatase-like"/>
    <property type="match status" value="1"/>
</dbReference>
<dbReference type="EMBL" id="CP063849">
    <property type="protein sequence ID" value="QOY90332.1"/>
    <property type="molecule type" value="Genomic_DNA"/>
</dbReference>
<sequence length="473" mass="53117">MTFTRRQIMTAAAGLVPRLDAGPKKRPNILVLLTDDQRFSTLHAINNPEVQTPTMDRLASRGTTFTHGCIMGGTIPAVCSPSRAMLLTGQSLFHVTDSIVTPRSGPDSVARPFEMFPELFRRNGYRTFGTGKWHNGEPLYARCFADGGNIFFGGMSDHLKVPIADYDASGQYPKEKRYTGAKFSSELFSDSAVDFLDRYKGDDPFVMYVAYTAPHDPRMAPKRYLDRYPWQDIKLPANFLPQHPFDNGELRIRDEMLAPFPRTPDVVKQNIAAYYAMITEVDEQMGRVVQALERSGRAENTIIVMAGDNGLALGQHGLMGKQSLYDHSIRVPLIVGGPGLPAGKRSDALCYLMDLYPTLCDAAALKAPSNVEGRSLMPLLTGHKTRIRDSVFLAYRDFQRGVRTDRWKLIVYNVKGQETVQLFDLLADPLEQKNLAADASHAHQVRELRQLLKRWMTETQDRVDLDKADWGRT</sequence>
<organism evidence="8 9">
    <name type="scientific">Paludibaculum fermentans</name>
    <dbReference type="NCBI Taxonomy" id="1473598"/>
    <lineage>
        <taxon>Bacteria</taxon>
        <taxon>Pseudomonadati</taxon>
        <taxon>Acidobacteriota</taxon>
        <taxon>Terriglobia</taxon>
        <taxon>Bryobacterales</taxon>
        <taxon>Bryobacteraceae</taxon>
        <taxon>Paludibaculum</taxon>
    </lineage>
</organism>
<keyword evidence="9" id="KW-1185">Reference proteome</keyword>
<keyword evidence="3" id="KW-0479">Metal-binding</keyword>
<keyword evidence="8" id="KW-0808">Transferase</keyword>
<dbReference type="PANTHER" id="PTHR42693">
    <property type="entry name" value="ARYLSULFATASE FAMILY MEMBER"/>
    <property type="match status" value="1"/>
</dbReference>
<dbReference type="GO" id="GO:0004065">
    <property type="term" value="F:arylsulfatase activity"/>
    <property type="evidence" value="ECO:0007669"/>
    <property type="project" value="TreeGrafter"/>
</dbReference>
<dbReference type="Proteomes" id="UP000593892">
    <property type="component" value="Chromosome"/>
</dbReference>
<evidence type="ECO:0000256" key="1">
    <source>
        <dbReference type="ARBA" id="ARBA00001913"/>
    </source>
</evidence>
<reference evidence="8 9" key="1">
    <citation type="submission" date="2020-10" db="EMBL/GenBank/DDBJ databases">
        <title>Complete genome sequence of Paludibaculum fermentans P105T, a facultatively anaerobic acidobacterium capable of dissimilatory Fe(III) reduction.</title>
        <authorList>
            <person name="Dedysh S.N."/>
            <person name="Beletsky A.V."/>
            <person name="Kulichevskaya I.S."/>
            <person name="Mardanov A.V."/>
            <person name="Ravin N.V."/>
        </authorList>
    </citation>
    <scope>NUCLEOTIDE SEQUENCE [LARGE SCALE GENOMIC DNA]</scope>
    <source>
        <strain evidence="8 9">P105</strain>
    </source>
</reference>
<evidence type="ECO:0000313" key="8">
    <source>
        <dbReference type="EMBL" id="QOY90332.1"/>
    </source>
</evidence>
<accession>A0A7S7NV12</accession>
<feature type="domain" description="Sulfatase N-terminal" evidence="7">
    <location>
        <begin position="27"/>
        <end position="363"/>
    </location>
</feature>
<name>A0A7S7NV12_PALFE</name>
<dbReference type="CDD" id="cd16155">
    <property type="entry name" value="sulfatase_like"/>
    <property type="match status" value="1"/>
</dbReference>
<evidence type="ECO:0000256" key="4">
    <source>
        <dbReference type="ARBA" id="ARBA00022729"/>
    </source>
</evidence>
<proteinExistence type="inferred from homology"/>
<dbReference type="InterPro" id="IPR024607">
    <property type="entry name" value="Sulfatase_CS"/>
</dbReference>